<organism evidence="1 2">
    <name type="scientific">Actinocatenispora thailandica</name>
    <dbReference type="NCBI Taxonomy" id="227318"/>
    <lineage>
        <taxon>Bacteria</taxon>
        <taxon>Bacillati</taxon>
        <taxon>Actinomycetota</taxon>
        <taxon>Actinomycetes</taxon>
        <taxon>Micromonosporales</taxon>
        <taxon>Micromonosporaceae</taxon>
        <taxon>Actinocatenispora</taxon>
    </lineage>
</organism>
<dbReference type="SUPFAM" id="SSF54593">
    <property type="entry name" value="Glyoxalase/Bleomycin resistance protein/Dihydroxybiphenyl dioxygenase"/>
    <property type="match status" value="1"/>
</dbReference>
<name>A0A7R7HYL3_9ACTN</name>
<dbReference type="Proteomes" id="UP000611640">
    <property type="component" value="Chromosome"/>
</dbReference>
<protein>
    <submittedName>
        <fullName evidence="1">Uncharacterized protein</fullName>
    </submittedName>
</protein>
<dbReference type="EMBL" id="AP023355">
    <property type="protein sequence ID" value="BCJ36349.1"/>
    <property type="molecule type" value="Genomic_DNA"/>
</dbReference>
<evidence type="ECO:0000313" key="1">
    <source>
        <dbReference type="EMBL" id="BCJ36349.1"/>
    </source>
</evidence>
<dbReference type="KEGG" id="atl:Athai_38520"/>
<keyword evidence="2" id="KW-1185">Reference proteome</keyword>
<accession>A0A7R7HYL3</accession>
<gene>
    <name evidence="1" type="ORF">Athai_38520</name>
</gene>
<proteinExistence type="predicted"/>
<dbReference type="AlphaFoldDB" id="A0A7R7HYL3"/>
<sequence>MRWGKRGGTIGQVLRKIDCVMLRVPDLDGAVDYYGRVFGHGQLWRDEVSVGMGMPETDAEIVLHTLDLPPGQGALPGRRCASRGRTVPQPRVCGAPRAVRDRDRLVRGARGPFGNTISILDTSTGLRR</sequence>
<evidence type="ECO:0000313" key="2">
    <source>
        <dbReference type="Proteomes" id="UP000611640"/>
    </source>
</evidence>
<reference evidence="1 2" key="1">
    <citation type="submission" date="2020-08" db="EMBL/GenBank/DDBJ databases">
        <title>Whole genome shotgun sequence of Actinocatenispora thailandica NBRC 105041.</title>
        <authorList>
            <person name="Komaki H."/>
            <person name="Tamura T."/>
        </authorList>
    </citation>
    <scope>NUCLEOTIDE SEQUENCE [LARGE SCALE GENOMIC DNA]</scope>
    <source>
        <strain evidence="1 2">NBRC 105041</strain>
    </source>
</reference>
<dbReference type="InterPro" id="IPR029068">
    <property type="entry name" value="Glyas_Bleomycin-R_OHBP_Dase"/>
</dbReference>